<dbReference type="InterPro" id="IPR000399">
    <property type="entry name" value="TPP-bd_CS"/>
</dbReference>
<dbReference type="InterPro" id="IPR011766">
    <property type="entry name" value="TPP_enzyme_TPP-bd"/>
</dbReference>
<dbReference type="GO" id="GO:0030976">
    <property type="term" value="F:thiamine pyrophosphate binding"/>
    <property type="evidence" value="ECO:0007669"/>
    <property type="project" value="InterPro"/>
</dbReference>
<dbReference type="NCBIfam" id="NF006122">
    <property type="entry name" value="PRK08266.1"/>
    <property type="match status" value="1"/>
</dbReference>
<dbReference type="InterPro" id="IPR012000">
    <property type="entry name" value="Thiamin_PyroP_enz_cen_dom"/>
</dbReference>
<dbReference type="Gene3D" id="3.40.50.1220">
    <property type="entry name" value="TPP-binding domain"/>
    <property type="match status" value="1"/>
</dbReference>
<gene>
    <name evidence="7" type="ORF">C41B8_03226</name>
</gene>
<reference evidence="7 8" key="1">
    <citation type="submission" date="2013-03" db="EMBL/GenBank/DDBJ databases">
        <title>Salinisphaera hydrothermalis C41B8 Genome Sequencing.</title>
        <authorList>
            <person name="Li C."/>
            <person name="Lai Q."/>
            <person name="Shao Z."/>
        </authorList>
    </citation>
    <scope>NUCLEOTIDE SEQUENCE [LARGE SCALE GENOMIC DNA]</scope>
    <source>
        <strain evidence="7 8">C41B8</strain>
    </source>
</reference>
<comment type="similarity">
    <text evidence="1 3">Belongs to the TPP enzyme family.</text>
</comment>
<feature type="domain" description="Thiamine pyrophosphate enzyme TPP-binding" evidence="5">
    <location>
        <begin position="401"/>
        <end position="538"/>
    </location>
</feature>
<dbReference type="CDD" id="cd07035">
    <property type="entry name" value="TPP_PYR_POX_like"/>
    <property type="match status" value="1"/>
</dbReference>
<dbReference type="SUPFAM" id="SSF52518">
    <property type="entry name" value="Thiamin diphosphate-binding fold (THDP-binding)"/>
    <property type="match status" value="2"/>
</dbReference>
<dbReference type="InterPro" id="IPR012001">
    <property type="entry name" value="Thiamin_PyroP_enz_TPP-bd_dom"/>
</dbReference>
<evidence type="ECO:0000256" key="2">
    <source>
        <dbReference type="ARBA" id="ARBA00023052"/>
    </source>
</evidence>
<dbReference type="Pfam" id="PF00205">
    <property type="entry name" value="TPP_enzyme_M"/>
    <property type="match status" value="1"/>
</dbReference>
<protein>
    <submittedName>
        <fullName evidence="7">Uncharacterized protein</fullName>
    </submittedName>
</protein>
<dbReference type="PANTHER" id="PTHR18968:SF167">
    <property type="entry name" value="ACETOLACTATE SYNTHASE LARGE SUBUNIT ILVB2-RELATED"/>
    <property type="match status" value="1"/>
</dbReference>
<dbReference type="GO" id="GO:0009099">
    <property type="term" value="P:L-valine biosynthetic process"/>
    <property type="evidence" value="ECO:0007669"/>
    <property type="project" value="TreeGrafter"/>
</dbReference>
<organism evidence="7 8">
    <name type="scientific">Salinisphaera hydrothermalis (strain C41B8)</name>
    <dbReference type="NCBI Taxonomy" id="1304275"/>
    <lineage>
        <taxon>Bacteria</taxon>
        <taxon>Pseudomonadati</taxon>
        <taxon>Pseudomonadota</taxon>
        <taxon>Gammaproteobacteria</taxon>
        <taxon>Salinisphaerales</taxon>
        <taxon>Salinisphaeraceae</taxon>
        <taxon>Salinisphaera</taxon>
    </lineage>
</organism>
<accession>A0A084IPG0</accession>
<dbReference type="InterPro" id="IPR045229">
    <property type="entry name" value="TPP_enz"/>
</dbReference>
<dbReference type="RefSeq" id="WP_084188430.1">
    <property type="nucleotide sequence ID" value="NZ_APNK01000003.1"/>
</dbReference>
<dbReference type="OrthoDB" id="9785953at2"/>
<evidence type="ECO:0000259" key="5">
    <source>
        <dbReference type="Pfam" id="PF02775"/>
    </source>
</evidence>
<dbReference type="PROSITE" id="PS00187">
    <property type="entry name" value="TPP_ENZYMES"/>
    <property type="match status" value="1"/>
</dbReference>
<dbReference type="GO" id="GO:0003984">
    <property type="term" value="F:acetolactate synthase activity"/>
    <property type="evidence" value="ECO:0007669"/>
    <property type="project" value="TreeGrafter"/>
</dbReference>
<name>A0A084IPG0_SALHC</name>
<dbReference type="eggNOG" id="COG0028">
    <property type="taxonomic scope" value="Bacteria"/>
</dbReference>
<comment type="caution">
    <text evidence="7">The sequence shown here is derived from an EMBL/GenBank/DDBJ whole genome shotgun (WGS) entry which is preliminary data.</text>
</comment>
<dbReference type="GO" id="GO:0050660">
    <property type="term" value="F:flavin adenine dinucleotide binding"/>
    <property type="evidence" value="ECO:0007669"/>
    <property type="project" value="TreeGrafter"/>
</dbReference>
<dbReference type="Proteomes" id="UP000028302">
    <property type="component" value="Unassembled WGS sequence"/>
</dbReference>
<feature type="domain" description="Thiamine pyrophosphate enzyme N-terminal TPP-binding" evidence="6">
    <location>
        <begin position="21"/>
        <end position="139"/>
    </location>
</feature>
<evidence type="ECO:0000313" key="8">
    <source>
        <dbReference type="Proteomes" id="UP000028302"/>
    </source>
</evidence>
<evidence type="ECO:0000259" key="4">
    <source>
        <dbReference type="Pfam" id="PF00205"/>
    </source>
</evidence>
<dbReference type="GO" id="GO:0005948">
    <property type="term" value="C:acetolactate synthase complex"/>
    <property type="evidence" value="ECO:0007669"/>
    <property type="project" value="TreeGrafter"/>
</dbReference>
<dbReference type="AlphaFoldDB" id="A0A084IPG0"/>
<dbReference type="STRING" id="1304275.C41B8_03226"/>
<dbReference type="Gene3D" id="3.40.50.970">
    <property type="match status" value="2"/>
</dbReference>
<evidence type="ECO:0000313" key="7">
    <source>
        <dbReference type="EMBL" id="KEZ78594.1"/>
    </source>
</evidence>
<dbReference type="Pfam" id="PF02776">
    <property type="entry name" value="TPP_enzyme_N"/>
    <property type="match status" value="1"/>
</dbReference>
<dbReference type="GO" id="GO:0009097">
    <property type="term" value="P:isoleucine biosynthetic process"/>
    <property type="evidence" value="ECO:0007669"/>
    <property type="project" value="TreeGrafter"/>
</dbReference>
<sequence length="561" mass="59249">MHAPNPAAPTVPAPGRAVEGTTADILVETLHRRGVDTIFALPGIQNDPLFDALYHAADRVRTINPRHEQATAYMATGYGMATGRPGVCAVVPGPGLLNTTGALATAWACSAPVIALAGQIPQRMIGRGVGMLHEIHDQLGVLRHVTKSAERIAHPGQAGTLTARAFDIANTAPCRPVGLECALDVWGRTGRATIPDSEPGRAAADLADLAGLEQAAKLLARAERPLIVVGGGAQGAAEPFRRLAAALGAPVTANRMGRGVLASDDPLCVDPVAGHRLWGEADVVLAIGTRLQLQLMDWGLDERLKIIRIEADPEALDRLSPPTVRLVGNAAEVVADLLDQLPPGMAPRALGDWIEPARRAAAQALSALEPQIGWLDAIRDVLPRNGIFVDELTQLGYASRAVFPVYEPRSFLSPGYQGTLGWGFPSALGAQVACPDRKVLSINGDGGFLYNIAELATAAQHRIPLVAIVVNDRAYGNVARIQDQKFGGRRIASALNSPDFVGVAENFGVRGMHANTPDALRACLEEAFALDAPVLIEVEAGPMPDPWALLRFSPSRGRKVS</sequence>
<dbReference type="PATRIC" id="fig|1304275.5.peg.654"/>
<dbReference type="InterPro" id="IPR029061">
    <property type="entry name" value="THDP-binding"/>
</dbReference>
<evidence type="ECO:0000256" key="1">
    <source>
        <dbReference type="ARBA" id="ARBA00007812"/>
    </source>
</evidence>
<dbReference type="SUPFAM" id="SSF52467">
    <property type="entry name" value="DHS-like NAD/FAD-binding domain"/>
    <property type="match status" value="1"/>
</dbReference>
<dbReference type="PANTHER" id="PTHR18968">
    <property type="entry name" value="THIAMINE PYROPHOSPHATE ENZYMES"/>
    <property type="match status" value="1"/>
</dbReference>
<dbReference type="InterPro" id="IPR029035">
    <property type="entry name" value="DHS-like_NAD/FAD-binding_dom"/>
</dbReference>
<dbReference type="GO" id="GO:0000287">
    <property type="term" value="F:magnesium ion binding"/>
    <property type="evidence" value="ECO:0007669"/>
    <property type="project" value="InterPro"/>
</dbReference>
<proteinExistence type="inferred from homology"/>
<dbReference type="Pfam" id="PF02775">
    <property type="entry name" value="TPP_enzyme_C"/>
    <property type="match status" value="1"/>
</dbReference>
<feature type="domain" description="Thiamine pyrophosphate enzyme central" evidence="4">
    <location>
        <begin position="212"/>
        <end position="337"/>
    </location>
</feature>
<keyword evidence="2 3" id="KW-0786">Thiamine pyrophosphate</keyword>
<evidence type="ECO:0000256" key="3">
    <source>
        <dbReference type="RuleBase" id="RU362132"/>
    </source>
</evidence>
<keyword evidence="8" id="KW-1185">Reference proteome</keyword>
<evidence type="ECO:0000259" key="6">
    <source>
        <dbReference type="Pfam" id="PF02776"/>
    </source>
</evidence>
<dbReference type="CDD" id="cd00568">
    <property type="entry name" value="TPP_enzymes"/>
    <property type="match status" value="1"/>
</dbReference>
<dbReference type="EMBL" id="APNK01000003">
    <property type="protein sequence ID" value="KEZ78594.1"/>
    <property type="molecule type" value="Genomic_DNA"/>
</dbReference>